<dbReference type="PROSITE" id="PS00138">
    <property type="entry name" value="SUBTILASE_SER"/>
    <property type="match status" value="1"/>
</dbReference>
<reference evidence="23 24" key="1">
    <citation type="journal article" date="2018" name="IMA Fungus">
        <title>IMA Genome-F 10: Nine draft genome sequences of Claviceps purpurea s.lat., including C. arundinis, C. humidiphila, and C. cf. spartinae, pseudomolecules for the pitch canker pathogen Fusarium circinatum, draft genome of Davidsoniella eucalypti, Grosmannia galeiformis, Quambalaria eucalypti, and Teratosphaeria destructans.</title>
        <authorList>
            <person name="Wingfield B.D."/>
            <person name="Liu M."/>
            <person name="Nguyen H.D."/>
            <person name="Lane F.A."/>
            <person name="Morgan S.W."/>
            <person name="De Vos L."/>
            <person name="Wilken P.M."/>
            <person name="Duong T.A."/>
            <person name="Aylward J."/>
            <person name="Coetzee M.P."/>
            <person name="Dadej K."/>
            <person name="De Beer Z.W."/>
            <person name="Findlay W."/>
            <person name="Havenga M."/>
            <person name="Kolarik M."/>
            <person name="Menzies J.G."/>
            <person name="Naidoo K."/>
            <person name="Pochopski O."/>
            <person name="Shoukouhi P."/>
            <person name="Santana Q.C."/>
            <person name="Seifert K.A."/>
            <person name="Soal N."/>
            <person name="Steenkamp E.T."/>
            <person name="Tatham C.T."/>
            <person name="van der Nest M.A."/>
            <person name="Wingfield M.J."/>
        </authorList>
    </citation>
    <scope>NUCLEOTIDE SEQUENCE [LARGE SCALE GENOMIC DNA]</scope>
    <source>
        <strain evidence="23">CMW44962</strain>
    </source>
</reference>
<comment type="catalytic activity">
    <reaction evidence="1">
        <text>Release of an N-terminal tripeptide from a polypeptide.</text>
        <dbReference type="EC" id="3.4.14.10"/>
    </reaction>
</comment>
<keyword evidence="14 20" id="KW-1133">Transmembrane helix</keyword>
<evidence type="ECO:0000256" key="3">
    <source>
        <dbReference type="ARBA" id="ARBA00004141"/>
    </source>
</evidence>
<evidence type="ECO:0000256" key="8">
    <source>
        <dbReference type="ARBA" id="ARBA00022692"/>
    </source>
</evidence>
<keyword evidence="12 19" id="KW-0720">Serine protease</keyword>
<dbReference type="CDD" id="cd04056">
    <property type="entry name" value="Peptidases_S53"/>
    <property type="match status" value="1"/>
</dbReference>
<comment type="function">
    <text evidence="2">Secreted tripeptidyl-peptidase which degrades proteins at acidic pHs and is involved in virulence.</text>
</comment>
<protein>
    <recommendedName>
        <fullName evidence="5">tripeptidyl-peptidase II</fullName>
        <ecNumber evidence="5">3.4.14.10</ecNumber>
    </recommendedName>
</protein>
<dbReference type="InterPro" id="IPR015366">
    <property type="entry name" value="S53_propep"/>
</dbReference>
<keyword evidence="15" id="KW-0843">Virulence</keyword>
<organism evidence="23 24">
    <name type="scientific">Teratosphaeria destructans</name>
    <dbReference type="NCBI Taxonomy" id="418781"/>
    <lineage>
        <taxon>Eukaryota</taxon>
        <taxon>Fungi</taxon>
        <taxon>Dikarya</taxon>
        <taxon>Ascomycota</taxon>
        <taxon>Pezizomycotina</taxon>
        <taxon>Dothideomycetes</taxon>
        <taxon>Dothideomycetidae</taxon>
        <taxon>Mycosphaerellales</taxon>
        <taxon>Teratosphaeriaceae</taxon>
        <taxon>Teratosphaeria</taxon>
    </lineage>
</organism>
<evidence type="ECO:0000256" key="19">
    <source>
        <dbReference type="PROSITE-ProRule" id="PRU01032"/>
    </source>
</evidence>
<evidence type="ECO:0000256" key="20">
    <source>
        <dbReference type="SAM" id="Phobius"/>
    </source>
</evidence>
<dbReference type="Pfam" id="PF00082">
    <property type="entry name" value="Peptidase_S8"/>
    <property type="match status" value="1"/>
</dbReference>
<proteinExistence type="predicted"/>
<dbReference type="SMART" id="SM00944">
    <property type="entry name" value="Pro-kuma_activ"/>
    <property type="match status" value="1"/>
</dbReference>
<evidence type="ECO:0000256" key="10">
    <source>
        <dbReference type="ARBA" id="ARBA00022729"/>
    </source>
</evidence>
<evidence type="ECO:0000256" key="11">
    <source>
        <dbReference type="ARBA" id="ARBA00022801"/>
    </source>
</evidence>
<dbReference type="InterPro" id="IPR036852">
    <property type="entry name" value="Peptidase_S8/S53_dom_sf"/>
</dbReference>
<dbReference type="GO" id="GO:0004252">
    <property type="term" value="F:serine-type endopeptidase activity"/>
    <property type="evidence" value="ECO:0007669"/>
    <property type="project" value="UniProtKB-UniRule"/>
</dbReference>
<dbReference type="PANTHER" id="PTHR14218">
    <property type="entry name" value="PROTEASE S8 TRIPEPTIDYL PEPTIDASE I CLN2"/>
    <property type="match status" value="1"/>
</dbReference>
<evidence type="ECO:0000256" key="9">
    <source>
        <dbReference type="ARBA" id="ARBA00022723"/>
    </source>
</evidence>
<evidence type="ECO:0000256" key="5">
    <source>
        <dbReference type="ARBA" id="ARBA00012462"/>
    </source>
</evidence>
<evidence type="ECO:0000256" key="1">
    <source>
        <dbReference type="ARBA" id="ARBA00001910"/>
    </source>
</evidence>
<dbReference type="AlphaFoldDB" id="A0A9W7STW4"/>
<feature type="domain" description="Peptidase S53" evidence="22">
    <location>
        <begin position="604"/>
        <end position="993"/>
    </location>
</feature>
<evidence type="ECO:0000256" key="15">
    <source>
        <dbReference type="ARBA" id="ARBA00023026"/>
    </source>
</evidence>
<keyword evidence="6" id="KW-0964">Secreted</keyword>
<comment type="cofactor">
    <cofactor evidence="19">
        <name>Ca(2+)</name>
        <dbReference type="ChEBI" id="CHEBI:29108"/>
    </cofactor>
    <text evidence="19">Binds 1 Ca(2+) ion per subunit.</text>
</comment>
<evidence type="ECO:0000256" key="4">
    <source>
        <dbReference type="ARBA" id="ARBA00004239"/>
    </source>
</evidence>
<dbReference type="InterPro" id="IPR030400">
    <property type="entry name" value="Sedolisin_dom"/>
</dbReference>
<keyword evidence="11 19" id="KW-0378">Hydrolase</keyword>
<dbReference type="GO" id="GO:0016020">
    <property type="term" value="C:membrane"/>
    <property type="evidence" value="ECO:0007669"/>
    <property type="project" value="UniProtKB-SubCell"/>
</dbReference>
<feature type="active site" description="Charge relay system" evidence="19">
    <location>
        <position position="910"/>
    </location>
</feature>
<dbReference type="PROSITE" id="PS51380">
    <property type="entry name" value="EXS"/>
    <property type="match status" value="1"/>
</dbReference>
<evidence type="ECO:0000313" key="24">
    <source>
        <dbReference type="Proteomes" id="UP001138500"/>
    </source>
</evidence>
<dbReference type="Gene3D" id="3.40.50.200">
    <property type="entry name" value="Peptidase S8/S53 domain"/>
    <property type="match status" value="1"/>
</dbReference>
<keyword evidence="7 19" id="KW-0645">Protease</keyword>
<keyword evidence="10" id="KW-0732">Signal</keyword>
<dbReference type="EMBL" id="RIBY02001390">
    <property type="protein sequence ID" value="KAH9829276.1"/>
    <property type="molecule type" value="Genomic_DNA"/>
</dbReference>
<dbReference type="GO" id="GO:0008240">
    <property type="term" value="F:tripeptidyl-peptidase activity"/>
    <property type="evidence" value="ECO:0007669"/>
    <property type="project" value="UniProtKB-EC"/>
</dbReference>
<dbReference type="PROSITE" id="PS51695">
    <property type="entry name" value="SEDOLISIN"/>
    <property type="match status" value="1"/>
</dbReference>
<dbReference type="Pfam" id="PF03124">
    <property type="entry name" value="EXS"/>
    <property type="match status" value="1"/>
</dbReference>
<accession>A0A9W7STW4</accession>
<dbReference type="InterPro" id="IPR004342">
    <property type="entry name" value="EXS_C"/>
</dbReference>
<evidence type="ECO:0000256" key="6">
    <source>
        <dbReference type="ARBA" id="ARBA00022525"/>
    </source>
</evidence>
<dbReference type="SUPFAM" id="SSF54897">
    <property type="entry name" value="Protease propeptides/inhibitors"/>
    <property type="match status" value="1"/>
</dbReference>
<evidence type="ECO:0000256" key="16">
    <source>
        <dbReference type="ARBA" id="ARBA00023136"/>
    </source>
</evidence>
<feature type="transmembrane region" description="Helical" evidence="20">
    <location>
        <begin position="20"/>
        <end position="37"/>
    </location>
</feature>
<evidence type="ECO:0000259" key="21">
    <source>
        <dbReference type="PROSITE" id="PS51380"/>
    </source>
</evidence>
<keyword evidence="24" id="KW-1185">Reference proteome</keyword>
<dbReference type="GO" id="GO:0005576">
    <property type="term" value="C:extracellular region"/>
    <property type="evidence" value="ECO:0007669"/>
    <property type="project" value="UniProtKB-SubCell"/>
</dbReference>
<feature type="binding site" evidence="19">
    <location>
        <position position="971"/>
    </location>
    <ligand>
        <name>Ca(2+)</name>
        <dbReference type="ChEBI" id="CHEBI:29108"/>
    </ligand>
</feature>
<gene>
    <name evidence="23" type="ORF">Tdes44962_MAKER09147</name>
</gene>
<dbReference type="FunFam" id="3.40.50.200:FF:000015">
    <property type="entry name" value="Tripeptidyl peptidase A"/>
    <property type="match status" value="1"/>
</dbReference>
<dbReference type="InterPro" id="IPR023828">
    <property type="entry name" value="Peptidase_S8_Ser-AS"/>
</dbReference>
<keyword evidence="13 19" id="KW-0106">Calcium</keyword>
<keyword evidence="16 20" id="KW-0472">Membrane</keyword>
<evidence type="ECO:0000256" key="12">
    <source>
        <dbReference type="ARBA" id="ARBA00022825"/>
    </source>
</evidence>
<dbReference type="CDD" id="cd11377">
    <property type="entry name" value="Pro-peptidase_S53"/>
    <property type="match status" value="1"/>
</dbReference>
<keyword evidence="17" id="KW-0865">Zymogen</keyword>
<dbReference type="OrthoDB" id="409122at2759"/>
<evidence type="ECO:0000259" key="22">
    <source>
        <dbReference type="PROSITE" id="PS51695"/>
    </source>
</evidence>
<feature type="active site" description="Charge relay system" evidence="19">
    <location>
        <position position="693"/>
    </location>
</feature>
<comment type="caution">
    <text evidence="23">The sequence shown here is derived from an EMBL/GenBank/DDBJ whole genome shotgun (WGS) entry which is preliminary data.</text>
</comment>
<dbReference type="Pfam" id="PF09286">
    <property type="entry name" value="Pro-kuma_activ"/>
    <property type="match status" value="1"/>
</dbReference>
<dbReference type="SUPFAM" id="SSF52743">
    <property type="entry name" value="Subtilisin-like"/>
    <property type="match status" value="1"/>
</dbReference>
<dbReference type="PANTHER" id="PTHR14218:SF39">
    <property type="entry name" value="PEPTIDASE S53 DOMAIN-CONTAINING PROTEIN"/>
    <property type="match status" value="1"/>
</dbReference>
<feature type="transmembrane region" description="Helical" evidence="20">
    <location>
        <begin position="101"/>
        <end position="120"/>
    </location>
</feature>
<evidence type="ECO:0000256" key="18">
    <source>
        <dbReference type="ARBA" id="ARBA00023180"/>
    </source>
</evidence>
<evidence type="ECO:0000256" key="7">
    <source>
        <dbReference type="ARBA" id="ARBA00022670"/>
    </source>
</evidence>
<reference evidence="23 24" key="2">
    <citation type="journal article" date="2021" name="Curr. Genet.">
        <title>Genetic response to nitrogen starvation in the aggressive Eucalyptus foliar pathogen Teratosphaeria destructans.</title>
        <authorList>
            <person name="Havenga M."/>
            <person name="Wingfield B.D."/>
            <person name="Wingfield M.J."/>
            <person name="Dreyer L.L."/>
            <person name="Roets F."/>
            <person name="Aylward J."/>
        </authorList>
    </citation>
    <scope>NUCLEOTIDE SEQUENCE [LARGE SCALE GENOMIC DNA]</scope>
    <source>
        <strain evidence="23">CMW44962</strain>
    </source>
</reference>
<feature type="transmembrane region" description="Helical" evidence="20">
    <location>
        <begin position="68"/>
        <end position="89"/>
    </location>
</feature>
<sequence length="998" mass="110632">MADLDAGVEEIDAFSLFMPLPYRLATVLVLGIWLWGLNLHGLSQAQIDALAMIRYQTPSHNDPPPYLAVYRFATVLTTPLVASFSLFWLVTSGGHPDKVTAYELLPNITLVTILALVFLIPQRWLYPRHIWPNNGRSRLLSTLRRVSIGGLARAEDGKFGDVLLADALTSYARPLSELYIAFTMMILRRPTTGKIDRSSTVAVPLLLAVPFAIRLRQCISDSQTANALKYATAFPSIALSTLMRVHIGFFNHDNLHAVWVLAAMVNALYSFYWDVARDWDLTLLSPKRSSPDHPYGLRRMRYFQDPSLYYAMIAIDLLLRFAWALKLSPHLEHYYDIEGGIFLLEVLEVFRRWLWVFFRVETEWVRSKHSSDILYISATSRTLFAVPKTMRFFPALAIVCGVAIATPLSPDQYALKETHPVPREFTRISSAPDTHSIRLQVAVRQSRFDELEKHLREISDPDHDRYGQHLTTAEINELMKPSDDALSAVQEWLHRHIDPASIDYTPAKDFISFTIPVEKAENLLDTKYSVYRHDDGTHLIRTPKWSLPANLHNHIDAIQPTTSFLRAVPQARTYLAVPGTNDLQIESSIAWPNSSVDAVCDTAAVTPDCLRTLYGTIDYKAQVPGRNVMALTDYLGEINNRSDTEIYLRKYRPDAVSAAYTFSQISIAGGTLQQTPENATQLHDETGIEGNLDVETLLGIGFPTPLVAYSTGEVNPPFTPDVENPTVDNEPYLTWLNYVLAQPFVPQVISNSYEDNEQTVPASYAKVVCNGFAQLGARGVSVFFGSGDGGVSGVQPGGACKSNVDNQTQFIPLFPSSCPYITSVGATVNFNPEVVAYDPRNEFASGGGFSNYFPRPAYQKQAVSQYLPHIPSNFSALYNASGRAYPDIAAYGVNFTVIWDGKLEHVDGTSAATPAVSAVFALLNDALLAAGKPTMGFLNPWLYKKGYKAFTDVTSGSTIGCGTTGFEATKGWDAASGFGTPVSCDVYFTVCKGMLLTF</sequence>
<dbReference type="InterPro" id="IPR050819">
    <property type="entry name" value="Tripeptidyl-peptidase_I"/>
</dbReference>
<keyword evidence="9 19" id="KW-0479">Metal-binding</keyword>
<dbReference type="InterPro" id="IPR000209">
    <property type="entry name" value="Peptidase_S8/S53_dom"/>
</dbReference>
<dbReference type="Proteomes" id="UP001138500">
    <property type="component" value="Unassembled WGS sequence"/>
</dbReference>
<dbReference type="GO" id="GO:0046872">
    <property type="term" value="F:metal ion binding"/>
    <property type="evidence" value="ECO:0007669"/>
    <property type="project" value="UniProtKB-UniRule"/>
</dbReference>
<feature type="binding site" evidence="19">
    <location>
        <position position="973"/>
    </location>
    <ligand>
        <name>Ca(2+)</name>
        <dbReference type="ChEBI" id="CHEBI:29108"/>
    </ligand>
</feature>
<keyword evidence="8 20" id="KW-0812">Transmembrane</keyword>
<feature type="transmembrane region" description="Helical" evidence="20">
    <location>
        <begin position="307"/>
        <end position="325"/>
    </location>
</feature>
<dbReference type="EC" id="3.4.14.10" evidence="5"/>
<feature type="domain" description="EXS" evidence="21">
    <location>
        <begin position="188"/>
        <end position="394"/>
    </location>
</feature>
<evidence type="ECO:0000256" key="13">
    <source>
        <dbReference type="ARBA" id="ARBA00022837"/>
    </source>
</evidence>
<evidence type="ECO:0000256" key="14">
    <source>
        <dbReference type="ARBA" id="ARBA00022989"/>
    </source>
</evidence>
<evidence type="ECO:0000256" key="17">
    <source>
        <dbReference type="ARBA" id="ARBA00023145"/>
    </source>
</evidence>
<dbReference type="GO" id="GO:0006508">
    <property type="term" value="P:proteolysis"/>
    <property type="evidence" value="ECO:0007669"/>
    <property type="project" value="UniProtKB-KW"/>
</dbReference>
<feature type="binding site" evidence="19">
    <location>
        <position position="952"/>
    </location>
    <ligand>
        <name>Ca(2+)</name>
        <dbReference type="ChEBI" id="CHEBI:29108"/>
    </ligand>
</feature>
<keyword evidence="18" id="KW-0325">Glycoprotein</keyword>
<evidence type="ECO:0000256" key="2">
    <source>
        <dbReference type="ARBA" id="ARBA00002451"/>
    </source>
</evidence>
<comment type="subcellular location">
    <subcellularLocation>
        <location evidence="3">Membrane</location>
        <topology evidence="3">Multi-pass membrane protein</topology>
    </subcellularLocation>
    <subcellularLocation>
        <location evidence="4">Secreted</location>
        <location evidence="4">Extracellular space</location>
    </subcellularLocation>
</comment>
<evidence type="ECO:0000313" key="23">
    <source>
        <dbReference type="EMBL" id="KAH9829276.1"/>
    </source>
</evidence>
<name>A0A9W7STW4_9PEZI</name>
<feature type="active site" description="Charge relay system" evidence="19">
    <location>
        <position position="689"/>
    </location>
</feature>
<feature type="binding site" evidence="19">
    <location>
        <position position="953"/>
    </location>
    <ligand>
        <name>Ca(2+)</name>
        <dbReference type="ChEBI" id="CHEBI:29108"/>
    </ligand>
</feature>